<organism evidence="1 2">
    <name type="scientific">Stylosanthes scabra</name>
    <dbReference type="NCBI Taxonomy" id="79078"/>
    <lineage>
        <taxon>Eukaryota</taxon>
        <taxon>Viridiplantae</taxon>
        <taxon>Streptophyta</taxon>
        <taxon>Embryophyta</taxon>
        <taxon>Tracheophyta</taxon>
        <taxon>Spermatophyta</taxon>
        <taxon>Magnoliopsida</taxon>
        <taxon>eudicotyledons</taxon>
        <taxon>Gunneridae</taxon>
        <taxon>Pentapetalae</taxon>
        <taxon>rosids</taxon>
        <taxon>fabids</taxon>
        <taxon>Fabales</taxon>
        <taxon>Fabaceae</taxon>
        <taxon>Papilionoideae</taxon>
        <taxon>50 kb inversion clade</taxon>
        <taxon>dalbergioids sensu lato</taxon>
        <taxon>Dalbergieae</taxon>
        <taxon>Pterocarpus clade</taxon>
        <taxon>Stylosanthes</taxon>
    </lineage>
</organism>
<sequence>MGSKPKRRVFEIFFTCHDASSAGAPWTCGHGVRASVRSSMQVELARVSVFRSDRLVRHDFCNYAFTVVAHGGCGFFEGHHLSHHLCKTKNEITPLIGLYGIRGAKLSNSPNLLHVTCFIVCHCGRKLDASYFH</sequence>
<dbReference type="Proteomes" id="UP001341840">
    <property type="component" value="Unassembled WGS sequence"/>
</dbReference>
<dbReference type="EMBL" id="JASCZI010211460">
    <property type="protein sequence ID" value="MED6191974.1"/>
    <property type="molecule type" value="Genomic_DNA"/>
</dbReference>
<proteinExistence type="predicted"/>
<comment type="caution">
    <text evidence="1">The sequence shown here is derived from an EMBL/GenBank/DDBJ whole genome shotgun (WGS) entry which is preliminary data.</text>
</comment>
<evidence type="ECO:0000313" key="1">
    <source>
        <dbReference type="EMBL" id="MED6191974.1"/>
    </source>
</evidence>
<gene>
    <name evidence="1" type="ORF">PIB30_005792</name>
</gene>
<reference evidence="1 2" key="1">
    <citation type="journal article" date="2023" name="Plants (Basel)">
        <title>Bridging the Gap: Combining Genomics and Transcriptomics Approaches to Understand Stylosanthes scabra, an Orphan Legume from the Brazilian Caatinga.</title>
        <authorList>
            <person name="Ferreira-Neto J.R.C."/>
            <person name="da Silva M.D."/>
            <person name="Binneck E."/>
            <person name="de Melo N.F."/>
            <person name="da Silva R.H."/>
            <person name="de Melo A.L.T.M."/>
            <person name="Pandolfi V."/>
            <person name="Bustamante F.O."/>
            <person name="Brasileiro-Vidal A.C."/>
            <person name="Benko-Iseppon A.M."/>
        </authorList>
    </citation>
    <scope>NUCLEOTIDE SEQUENCE [LARGE SCALE GENOMIC DNA]</scope>
    <source>
        <tissue evidence="1">Leaves</tissue>
    </source>
</reference>
<keyword evidence="2" id="KW-1185">Reference proteome</keyword>
<accession>A0ABU6X1G9</accession>
<protein>
    <submittedName>
        <fullName evidence="1">Uncharacterized protein</fullName>
    </submittedName>
</protein>
<evidence type="ECO:0000313" key="2">
    <source>
        <dbReference type="Proteomes" id="UP001341840"/>
    </source>
</evidence>
<name>A0ABU6X1G9_9FABA</name>